<dbReference type="InterPro" id="IPR005754">
    <property type="entry name" value="Sortase"/>
</dbReference>
<reference evidence="2 3" key="1">
    <citation type="journal article" date="2016" name="Nat. Commun.">
        <title>Thousands of microbial genomes shed light on interconnected biogeochemical processes in an aquifer system.</title>
        <authorList>
            <person name="Anantharaman K."/>
            <person name="Brown C.T."/>
            <person name="Hug L.A."/>
            <person name="Sharon I."/>
            <person name="Castelle C.J."/>
            <person name="Probst A.J."/>
            <person name="Thomas B.C."/>
            <person name="Singh A."/>
            <person name="Wilkins M.J."/>
            <person name="Karaoz U."/>
            <person name="Brodie E.L."/>
            <person name="Williams K.H."/>
            <person name="Hubbard S.S."/>
            <person name="Banfield J.F."/>
        </authorList>
    </citation>
    <scope>NUCLEOTIDE SEQUENCE [LARGE SCALE GENOMIC DNA]</scope>
</reference>
<name>A0A1F4Z1I3_9BACT</name>
<dbReference type="Proteomes" id="UP000176822">
    <property type="component" value="Unassembled WGS sequence"/>
</dbReference>
<evidence type="ECO:0008006" key="4">
    <source>
        <dbReference type="Google" id="ProtNLM"/>
    </source>
</evidence>
<gene>
    <name evidence="2" type="ORF">A2972_03830</name>
</gene>
<dbReference type="EMBL" id="MEXM01000047">
    <property type="protein sequence ID" value="OGC99977.1"/>
    <property type="molecule type" value="Genomic_DNA"/>
</dbReference>
<sequence>MPSIGLDAYIDSEGLGVDRTQIVPTSKNHASWYKLGPLPGQPGSAVVAGHYKWIYGPAVFYRLRRLHQGDYVHVTLESGRRLQFVVEDVSVYTRENFPISKVYLGDAVPRLNLVTCHGALDPETDDYTHRLVVYSRLVSSR</sequence>
<dbReference type="SUPFAM" id="SSF63817">
    <property type="entry name" value="Sortase"/>
    <property type="match status" value="1"/>
</dbReference>
<proteinExistence type="predicted"/>
<dbReference type="AlphaFoldDB" id="A0A1F4Z1I3"/>
<dbReference type="InterPro" id="IPR042001">
    <property type="entry name" value="Sortase_F"/>
</dbReference>
<accession>A0A1F4Z1I3</accession>
<dbReference type="CDD" id="cd05829">
    <property type="entry name" value="Sortase_F"/>
    <property type="match status" value="1"/>
</dbReference>
<protein>
    <recommendedName>
        <fullName evidence="4">Class F sortase</fullName>
    </recommendedName>
</protein>
<keyword evidence="1" id="KW-0378">Hydrolase</keyword>
<dbReference type="Pfam" id="PF04203">
    <property type="entry name" value="Sortase"/>
    <property type="match status" value="1"/>
</dbReference>
<evidence type="ECO:0000313" key="2">
    <source>
        <dbReference type="EMBL" id="OGC99977.1"/>
    </source>
</evidence>
<dbReference type="InterPro" id="IPR023365">
    <property type="entry name" value="Sortase_dom-sf"/>
</dbReference>
<comment type="caution">
    <text evidence="2">The sequence shown here is derived from an EMBL/GenBank/DDBJ whole genome shotgun (WGS) entry which is preliminary data.</text>
</comment>
<evidence type="ECO:0000256" key="1">
    <source>
        <dbReference type="ARBA" id="ARBA00022801"/>
    </source>
</evidence>
<organism evidence="2 3">
    <name type="scientific">Candidatus Amesbacteria bacterium RIFCSPLOWO2_01_FULL_47_33</name>
    <dbReference type="NCBI Taxonomy" id="1797258"/>
    <lineage>
        <taxon>Bacteria</taxon>
        <taxon>Candidatus Amesiibacteriota</taxon>
    </lineage>
</organism>
<dbReference type="GO" id="GO:0016787">
    <property type="term" value="F:hydrolase activity"/>
    <property type="evidence" value="ECO:0007669"/>
    <property type="project" value="UniProtKB-KW"/>
</dbReference>
<evidence type="ECO:0000313" key="3">
    <source>
        <dbReference type="Proteomes" id="UP000176822"/>
    </source>
</evidence>
<dbReference type="Gene3D" id="2.40.260.10">
    <property type="entry name" value="Sortase"/>
    <property type="match status" value="1"/>
</dbReference>